<dbReference type="EMBL" id="JASCIR010000034">
    <property type="protein sequence ID" value="MDI3389878.1"/>
    <property type="molecule type" value="Genomic_DNA"/>
</dbReference>
<dbReference type="CDD" id="cd08861">
    <property type="entry name" value="OtcD1_ARO-CYC_like"/>
    <property type="match status" value="2"/>
</dbReference>
<evidence type="ECO:0000313" key="1">
    <source>
        <dbReference type="EMBL" id="MDI3389878.1"/>
    </source>
</evidence>
<dbReference type="Pfam" id="PF10604">
    <property type="entry name" value="Polyketide_cyc2"/>
    <property type="match status" value="1"/>
</dbReference>
<protein>
    <submittedName>
        <fullName evidence="1">Aromatase/cyclase</fullName>
    </submittedName>
</protein>
<accession>A0ABT6RZM4</accession>
<organism evidence="1 2">
    <name type="scientific">Streptomyces solicavernae</name>
    <dbReference type="NCBI Taxonomy" id="3043614"/>
    <lineage>
        <taxon>Bacteria</taxon>
        <taxon>Bacillati</taxon>
        <taxon>Actinomycetota</taxon>
        <taxon>Actinomycetes</taxon>
        <taxon>Kitasatosporales</taxon>
        <taxon>Streptomycetaceae</taxon>
        <taxon>Streptomyces</taxon>
    </lineage>
</organism>
<comment type="caution">
    <text evidence="1">The sequence shown here is derived from an EMBL/GenBank/DDBJ whole genome shotgun (WGS) entry which is preliminary data.</text>
</comment>
<dbReference type="RefSeq" id="WP_282516352.1">
    <property type="nucleotide sequence ID" value="NZ_JASCIR010000034.1"/>
</dbReference>
<dbReference type="Proteomes" id="UP001224661">
    <property type="component" value="Unassembled WGS sequence"/>
</dbReference>
<name>A0ABT6RZM4_9ACTN</name>
<dbReference type="InterPro" id="IPR023393">
    <property type="entry name" value="START-like_dom_sf"/>
</dbReference>
<gene>
    <name evidence="1" type="ORF">QIS99_27345</name>
</gene>
<keyword evidence="2" id="KW-1185">Reference proteome</keyword>
<evidence type="ECO:0000313" key="2">
    <source>
        <dbReference type="Proteomes" id="UP001224661"/>
    </source>
</evidence>
<dbReference type="Gene3D" id="3.30.530.20">
    <property type="match status" value="2"/>
</dbReference>
<dbReference type="InterPro" id="IPR019587">
    <property type="entry name" value="Polyketide_cyclase/dehydratase"/>
</dbReference>
<dbReference type="SUPFAM" id="SSF55961">
    <property type="entry name" value="Bet v1-like"/>
    <property type="match status" value="2"/>
</dbReference>
<sequence length="311" mass="34792">MTTREVEHEITVAAPAARAYRLLADVESLPQIFPPTIFVEQTERTDNEERIRVWATANGEAVTWSTRRTLDEQALRISFEQDVSPAPIEAMTGTYVIEPVEEDRCRVRLLFDYRAVDDDPESLTWIDQAVDENARSQLASLKSNLEQAHADRDLTLVVEDTVRVNGSAKDAYDFINEAQLWGERLPHVAAVRLVEDSAGLQTLEMDISVADGRVHTTKAYRVCFPNHKIAYKAVRLPELLTLHTGQWEFEEDGDGVLASARHMVVLNADGIAEALGPQTTVADARKYLHDALSTNSRVTLAHAKAYAEGRR</sequence>
<reference evidence="1 2" key="1">
    <citation type="submission" date="2023-05" db="EMBL/GenBank/DDBJ databases">
        <title>Draft genome sequence of Streptomyces sp. B-S-A8 isolated from a cave soil in Thailand.</title>
        <authorList>
            <person name="Chamroensaksri N."/>
            <person name="Muangham S."/>
        </authorList>
    </citation>
    <scope>NUCLEOTIDE SEQUENCE [LARGE SCALE GENOMIC DNA]</scope>
    <source>
        <strain evidence="1 2">B-S-A8</strain>
    </source>
</reference>
<proteinExistence type="predicted"/>